<reference evidence="2 3" key="1">
    <citation type="submission" date="2017-05" db="EMBL/GenBank/DDBJ databases">
        <title>Vagococcus spp. assemblies.</title>
        <authorList>
            <person name="Gulvik C.A."/>
        </authorList>
    </citation>
    <scope>NUCLEOTIDE SEQUENCE [LARGE SCALE GENOMIC DNA]</scope>
    <source>
        <strain evidence="2 3">LMG 24798</strain>
    </source>
</reference>
<name>A0A430AS53_9ENTE</name>
<dbReference type="AlphaFoldDB" id="A0A430AS53"/>
<sequence>MGLIKNYQSHFLCVKKFYYISKILAAIIWNYGTLLLHSVLSQTIVLERTLAGDKRDVAAPKEENADGD</sequence>
<feature type="transmembrane region" description="Helical" evidence="1">
    <location>
        <begin position="17"/>
        <end position="40"/>
    </location>
</feature>
<proteinExistence type="predicted"/>
<keyword evidence="3" id="KW-1185">Reference proteome</keyword>
<keyword evidence="1" id="KW-0812">Transmembrane</keyword>
<keyword evidence="1" id="KW-0472">Membrane</keyword>
<protein>
    <submittedName>
        <fullName evidence="2">Uncharacterized protein</fullName>
    </submittedName>
</protein>
<evidence type="ECO:0000313" key="2">
    <source>
        <dbReference type="EMBL" id="RSU10899.1"/>
    </source>
</evidence>
<keyword evidence="1" id="KW-1133">Transmembrane helix</keyword>
<evidence type="ECO:0000256" key="1">
    <source>
        <dbReference type="SAM" id="Phobius"/>
    </source>
</evidence>
<dbReference type="Proteomes" id="UP000286773">
    <property type="component" value="Unassembled WGS sequence"/>
</dbReference>
<accession>A0A430AS53</accession>
<gene>
    <name evidence="2" type="ORF">CBF27_09395</name>
</gene>
<comment type="caution">
    <text evidence="2">The sequence shown here is derived from an EMBL/GenBank/DDBJ whole genome shotgun (WGS) entry which is preliminary data.</text>
</comment>
<dbReference type="EMBL" id="NGKC01000010">
    <property type="protein sequence ID" value="RSU10899.1"/>
    <property type="molecule type" value="Genomic_DNA"/>
</dbReference>
<organism evidence="2 3">
    <name type="scientific">Vagococcus acidifermentans</name>
    <dbReference type="NCBI Taxonomy" id="564710"/>
    <lineage>
        <taxon>Bacteria</taxon>
        <taxon>Bacillati</taxon>
        <taxon>Bacillota</taxon>
        <taxon>Bacilli</taxon>
        <taxon>Lactobacillales</taxon>
        <taxon>Enterococcaceae</taxon>
        <taxon>Vagococcus</taxon>
    </lineage>
</organism>
<evidence type="ECO:0000313" key="3">
    <source>
        <dbReference type="Proteomes" id="UP000286773"/>
    </source>
</evidence>